<evidence type="ECO:0000256" key="6">
    <source>
        <dbReference type="ARBA" id="ARBA00023027"/>
    </source>
</evidence>
<dbReference type="OMA" id="ATHSCID"/>
<dbReference type="STRING" id="1037660.A0A066WLA5"/>
<feature type="binding site" evidence="9">
    <location>
        <begin position="39"/>
        <end position="43"/>
    </location>
    <ligand>
        <name>NAD(+)</name>
        <dbReference type="ChEBI" id="CHEBI:57540"/>
    </ligand>
</feature>
<evidence type="ECO:0000256" key="11">
    <source>
        <dbReference type="PROSITE-ProRule" id="PRU00236"/>
    </source>
</evidence>
<feature type="domain" description="Deacetylase sirtuin-type" evidence="13">
    <location>
        <begin position="11"/>
        <end position="307"/>
    </location>
</feature>
<dbReference type="GeneID" id="25263147"/>
<keyword evidence="15" id="KW-1185">Reference proteome</keyword>
<evidence type="ECO:0000256" key="3">
    <source>
        <dbReference type="ARBA" id="ARBA00022679"/>
    </source>
</evidence>
<dbReference type="GO" id="GO:0008270">
    <property type="term" value="F:zinc ion binding"/>
    <property type="evidence" value="ECO:0007669"/>
    <property type="project" value="UniProtKB-UniRule"/>
</dbReference>
<dbReference type="CDD" id="cd01408">
    <property type="entry name" value="SIRT1"/>
    <property type="match status" value="1"/>
</dbReference>
<evidence type="ECO:0000256" key="10">
    <source>
        <dbReference type="PIRSR" id="PIRSR037938-3"/>
    </source>
</evidence>
<dbReference type="GO" id="GO:0005739">
    <property type="term" value="C:mitochondrion"/>
    <property type="evidence" value="ECO:0007669"/>
    <property type="project" value="UniProtKB-SubCell"/>
</dbReference>
<dbReference type="OrthoDB" id="420264at2759"/>
<dbReference type="Gene3D" id="3.30.1600.10">
    <property type="entry name" value="SIR2/SIRT2 'Small Domain"/>
    <property type="match status" value="1"/>
</dbReference>
<dbReference type="Gene3D" id="3.40.50.1220">
    <property type="entry name" value="TPP-binding domain"/>
    <property type="match status" value="1"/>
</dbReference>
<evidence type="ECO:0000313" key="14">
    <source>
        <dbReference type="EMBL" id="KDN51405.1"/>
    </source>
</evidence>
<feature type="active site" description="Proton acceptor" evidence="8 11">
    <location>
        <position position="141"/>
    </location>
</feature>
<dbReference type="AlphaFoldDB" id="A0A066WLA5"/>
<evidence type="ECO:0000256" key="8">
    <source>
        <dbReference type="PIRSR" id="PIRSR037938-1"/>
    </source>
</evidence>
<keyword evidence="5 7" id="KW-0862">Zinc</keyword>
<feature type="binding site" evidence="10 11">
    <location>
        <position position="152"/>
    </location>
    <ligand>
        <name>Zn(2+)</name>
        <dbReference type="ChEBI" id="CHEBI:29105"/>
    </ligand>
</feature>
<name>A0A066WLA5_TILAU</name>
<feature type="binding site" evidence="9">
    <location>
        <begin position="222"/>
        <end position="223"/>
    </location>
    <ligand>
        <name>NAD(+)</name>
        <dbReference type="ChEBI" id="CHEBI:57540"/>
    </ligand>
</feature>
<evidence type="ECO:0000256" key="4">
    <source>
        <dbReference type="ARBA" id="ARBA00022723"/>
    </source>
</evidence>
<evidence type="ECO:0000259" key="13">
    <source>
        <dbReference type="PROSITE" id="PS50305"/>
    </source>
</evidence>
<dbReference type="PANTHER" id="PTHR11085:SF6">
    <property type="entry name" value="NAD-DEPENDENT PROTEIN DEACETYLASE SIRTUIN-2"/>
    <property type="match status" value="1"/>
</dbReference>
<proteinExistence type="inferred from homology"/>
<dbReference type="EMBL" id="JMSN01000016">
    <property type="protein sequence ID" value="KDN51405.1"/>
    <property type="molecule type" value="Genomic_DNA"/>
</dbReference>
<evidence type="ECO:0000256" key="1">
    <source>
        <dbReference type="ARBA" id="ARBA00004173"/>
    </source>
</evidence>
<organism evidence="14 15">
    <name type="scientific">Tilletiaria anomala (strain ATCC 24038 / CBS 436.72 / UBC 951)</name>
    <dbReference type="NCBI Taxonomy" id="1037660"/>
    <lineage>
        <taxon>Eukaryota</taxon>
        <taxon>Fungi</taxon>
        <taxon>Dikarya</taxon>
        <taxon>Basidiomycota</taxon>
        <taxon>Ustilaginomycotina</taxon>
        <taxon>Exobasidiomycetes</taxon>
        <taxon>Georgefischeriales</taxon>
        <taxon>Tilletiariaceae</taxon>
        <taxon>Tilletiaria</taxon>
    </lineage>
</organism>
<dbReference type="GO" id="GO:0017136">
    <property type="term" value="F:histone deacetylase activity, NAD-dependent"/>
    <property type="evidence" value="ECO:0007669"/>
    <property type="project" value="InterPro"/>
</dbReference>
<dbReference type="HOGENOM" id="CLU_023643_7_2_1"/>
<feature type="binding site" evidence="11">
    <location>
        <position position="173"/>
    </location>
    <ligand>
        <name>Zn(2+)</name>
        <dbReference type="ChEBI" id="CHEBI:29105"/>
    </ligand>
</feature>
<feature type="binding site" evidence="9">
    <location>
        <begin position="121"/>
        <end position="124"/>
    </location>
    <ligand>
        <name>NAD(+)</name>
        <dbReference type="ChEBI" id="CHEBI:57540"/>
    </ligand>
</feature>
<reference evidence="14 15" key="1">
    <citation type="submission" date="2014-05" db="EMBL/GenBank/DDBJ databases">
        <title>Draft genome sequence of a rare smut relative, Tilletiaria anomala UBC 951.</title>
        <authorList>
            <consortium name="DOE Joint Genome Institute"/>
            <person name="Toome M."/>
            <person name="Kuo A."/>
            <person name="Henrissat B."/>
            <person name="Lipzen A."/>
            <person name="Tritt A."/>
            <person name="Yoshinaga Y."/>
            <person name="Zane M."/>
            <person name="Barry K."/>
            <person name="Grigoriev I.V."/>
            <person name="Spatafora J.W."/>
            <person name="Aimea M.C."/>
        </authorList>
    </citation>
    <scope>NUCLEOTIDE SEQUENCE [LARGE SCALE GENOMIC DNA]</scope>
    <source>
        <strain evidence="14 15">UBC 951</strain>
    </source>
</reference>
<dbReference type="GO" id="GO:0005634">
    <property type="term" value="C:nucleus"/>
    <property type="evidence" value="ECO:0007669"/>
    <property type="project" value="TreeGrafter"/>
</dbReference>
<feature type="compositionally biased region" description="Low complexity" evidence="12">
    <location>
        <begin position="328"/>
        <end position="337"/>
    </location>
</feature>
<gene>
    <name evidence="14" type="ORF">K437DRAFT_244502</name>
</gene>
<dbReference type="EC" id="2.3.1.286" evidence="7"/>
<comment type="catalytic activity">
    <reaction evidence="7">
        <text>N(6)-acetyl-L-lysyl-[protein] + NAD(+) + H2O = 2''-O-acetyl-ADP-D-ribose + nicotinamide + L-lysyl-[protein]</text>
        <dbReference type="Rhea" id="RHEA:43636"/>
        <dbReference type="Rhea" id="RHEA-COMP:9752"/>
        <dbReference type="Rhea" id="RHEA-COMP:10731"/>
        <dbReference type="ChEBI" id="CHEBI:15377"/>
        <dbReference type="ChEBI" id="CHEBI:17154"/>
        <dbReference type="ChEBI" id="CHEBI:29969"/>
        <dbReference type="ChEBI" id="CHEBI:57540"/>
        <dbReference type="ChEBI" id="CHEBI:61930"/>
        <dbReference type="ChEBI" id="CHEBI:83767"/>
        <dbReference type="EC" id="2.3.1.286"/>
    </reaction>
</comment>
<dbReference type="Proteomes" id="UP000027361">
    <property type="component" value="Unassembled WGS sequence"/>
</dbReference>
<feature type="binding site" evidence="9">
    <location>
        <begin position="246"/>
        <end position="248"/>
    </location>
    <ligand>
        <name>NAD(+)</name>
        <dbReference type="ChEBI" id="CHEBI:57540"/>
    </ligand>
</feature>
<dbReference type="InterPro" id="IPR026590">
    <property type="entry name" value="Ssirtuin_cat_dom"/>
</dbReference>
<comment type="cofactor">
    <cofactor evidence="10">
        <name>Zn(2+)</name>
        <dbReference type="ChEBI" id="CHEBI:29105"/>
    </cofactor>
    <text evidence="10">Binds 1 zinc ion per subunit.</text>
</comment>
<dbReference type="PANTHER" id="PTHR11085">
    <property type="entry name" value="NAD-DEPENDENT PROTEIN DEACYLASE SIRTUIN-5, MITOCHONDRIAL-RELATED"/>
    <property type="match status" value="1"/>
</dbReference>
<dbReference type="InterPro" id="IPR003000">
    <property type="entry name" value="Sirtuin"/>
</dbReference>
<dbReference type="InterPro" id="IPR029035">
    <property type="entry name" value="DHS-like_NAD/FAD-binding_dom"/>
</dbReference>
<dbReference type="InterPro" id="IPR017328">
    <property type="entry name" value="Sirtuin_class_I"/>
</dbReference>
<keyword evidence="4 7" id="KW-0479">Metal-binding</keyword>
<comment type="caution">
    <text evidence="14">The sequence shown here is derived from an EMBL/GenBank/DDBJ whole genome shotgun (WGS) entry which is preliminary data.</text>
</comment>
<dbReference type="InterPro" id="IPR026591">
    <property type="entry name" value="Sirtuin_cat_small_dom_sf"/>
</dbReference>
<keyword evidence="3 7" id="KW-0808">Transferase</keyword>
<dbReference type="PROSITE" id="PS50305">
    <property type="entry name" value="SIRTUIN"/>
    <property type="match status" value="1"/>
</dbReference>
<dbReference type="SUPFAM" id="SSF52467">
    <property type="entry name" value="DHS-like NAD/FAD-binding domain"/>
    <property type="match status" value="1"/>
</dbReference>
<dbReference type="FunCoup" id="A0A066WLA5">
    <property type="interactions" value="199"/>
</dbReference>
<feature type="binding site" evidence="10 11">
    <location>
        <position position="149"/>
    </location>
    <ligand>
        <name>Zn(2+)</name>
        <dbReference type="ChEBI" id="CHEBI:29105"/>
    </ligand>
</feature>
<dbReference type="InterPro" id="IPR050134">
    <property type="entry name" value="NAD-dep_sirtuin_deacylases"/>
</dbReference>
<feature type="binding site" evidence="11">
    <location>
        <position position="178"/>
    </location>
    <ligand>
        <name>Zn(2+)</name>
        <dbReference type="ChEBI" id="CHEBI:29105"/>
    </ligand>
</feature>
<protein>
    <recommendedName>
        <fullName evidence="7">NAD-dependent protein deacetylase</fullName>
        <ecNumber evidence="7">2.3.1.286</ecNumber>
    </recommendedName>
</protein>
<evidence type="ECO:0000313" key="15">
    <source>
        <dbReference type="Proteomes" id="UP000027361"/>
    </source>
</evidence>
<evidence type="ECO:0000256" key="9">
    <source>
        <dbReference type="PIRSR" id="PIRSR037938-2"/>
    </source>
</evidence>
<feature type="region of interest" description="Disordered" evidence="12">
    <location>
        <begin position="326"/>
        <end position="370"/>
    </location>
</feature>
<accession>A0A066WLA5</accession>
<sequence>MSDSHGAAIFAPSNKLDLQGVASLIQKGKAKQILVMTGAGTSTSAGIPDFRSPDTGLYANLQKYNLPYPEAIFQLDFFHEKPEPFFTLAKELFPGNYKPTLTHVFFRLLHEKQKLLRVFTQNIDTLERAAGLPDEAIVEAHGSFASSKCTKCKTAVSTEDMRASIMKGKVVRCEDAICKKKTAGKGGLVKPDIVFFGEGLPDRFFQRLSDFQKADLLLVLGTSLQVQPFASLIDKVPDECPRMLINLERVGELANLSDMDGFTGRYNIGGFDFEGHSRGGKQNARDVLYEGKCDDGVLELAMACGWEVELLKLRDEVWEQWERKYKKAPSTPSSTAAVSQAEKKADSASDGPAKTDGASKPTLEKPPLSFAEQTANDLASDLAEKMGNLKMKEGQA</sequence>
<feature type="binding site" evidence="9">
    <location>
        <position position="293"/>
    </location>
    <ligand>
        <name>NAD(+)</name>
        <dbReference type="ChEBI" id="CHEBI:57540"/>
    </ligand>
</feature>
<feature type="binding site" evidence="9">
    <location>
        <begin position="49"/>
        <end position="51"/>
    </location>
    <ligand>
        <name>NAD(+)</name>
        <dbReference type="ChEBI" id="CHEBI:57540"/>
    </ligand>
</feature>
<comment type="similarity">
    <text evidence="2 7">Belongs to the sirtuin family. Class I subfamily.</text>
</comment>
<dbReference type="InParanoid" id="A0A066WLA5"/>
<comment type="subcellular location">
    <subcellularLocation>
        <location evidence="1">Mitochondrion</location>
    </subcellularLocation>
</comment>
<dbReference type="PIRSF" id="PIRSF037938">
    <property type="entry name" value="SIR2_euk"/>
    <property type="match status" value="1"/>
</dbReference>
<dbReference type="GO" id="GO:0070403">
    <property type="term" value="F:NAD+ binding"/>
    <property type="evidence" value="ECO:0007669"/>
    <property type="project" value="UniProtKB-UniRule"/>
</dbReference>
<evidence type="ECO:0000256" key="7">
    <source>
        <dbReference type="PIRNR" id="PIRNR037938"/>
    </source>
</evidence>
<evidence type="ECO:0000256" key="12">
    <source>
        <dbReference type="SAM" id="MobiDB-lite"/>
    </source>
</evidence>
<evidence type="ECO:0000256" key="2">
    <source>
        <dbReference type="ARBA" id="ARBA00006924"/>
    </source>
</evidence>
<dbReference type="RefSeq" id="XP_013244744.1">
    <property type="nucleotide sequence ID" value="XM_013389290.1"/>
</dbReference>
<keyword evidence="6 7" id="KW-0520">NAD</keyword>
<dbReference type="Pfam" id="PF02146">
    <property type="entry name" value="SIR2"/>
    <property type="match status" value="1"/>
</dbReference>
<evidence type="ECO:0000256" key="5">
    <source>
        <dbReference type="ARBA" id="ARBA00022833"/>
    </source>
</evidence>